<dbReference type="PANTHER" id="PTHR43706:SF3">
    <property type="entry name" value="EXTERNAL ALTERNATIVE NAD(P)H-UBIQUINONE OXIDOREDUCTASE B1, MITOCHONDRIAL"/>
    <property type="match status" value="1"/>
</dbReference>
<organism evidence="14 15">
    <name type="scientific">Stylosanthes scabra</name>
    <dbReference type="NCBI Taxonomy" id="79078"/>
    <lineage>
        <taxon>Eukaryota</taxon>
        <taxon>Viridiplantae</taxon>
        <taxon>Streptophyta</taxon>
        <taxon>Embryophyta</taxon>
        <taxon>Tracheophyta</taxon>
        <taxon>Spermatophyta</taxon>
        <taxon>Magnoliopsida</taxon>
        <taxon>eudicotyledons</taxon>
        <taxon>Gunneridae</taxon>
        <taxon>Pentapetalae</taxon>
        <taxon>rosids</taxon>
        <taxon>fabids</taxon>
        <taxon>Fabales</taxon>
        <taxon>Fabaceae</taxon>
        <taxon>Papilionoideae</taxon>
        <taxon>50 kb inversion clade</taxon>
        <taxon>dalbergioids sensu lato</taxon>
        <taxon>Dalbergieae</taxon>
        <taxon>Pterocarpus clade</taxon>
        <taxon>Stylosanthes</taxon>
    </lineage>
</organism>
<feature type="compositionally biased region" description="Low complexity" evidence="12">
    <location>
        <begin position="57"/>
        <end position="73"/>
    </location>
</feature>
<dbReference type="EMBL" id="JASCZI010153112">
    <property type="protein sequence ID" value="MED6177077.1"/>
    <property type="molecule type" value="Genomic_DNA"/>
</dbReference>
<dbReference type="InterPro" id="IPR023753">
    <property type="entry name" value="FAD/NAD-binding_dom"/>
</dbReference>
<evidence type="ECO:0000256" key="12">
    <source>
        <dbReference type="SAM" id="MobiDB-lite"/>
    </source>
</evidence>
<comment type="catalytic activity">
    <reaction evidence="11">
        <text>a ubiquinone + NADH + H(+) = a ubiquinol + NAD(+)</text>
        <dbReference type="Rhea" id="RHEA:23152"/>
        <dbReference type="Rhea" id="RHEA-COMP:9565"/>
        <dbReference type="Rhea" id="RHEA-COMP:9566"/>
        <dbReference type="ChEBI" id="CHEBI:15378"/>
        <dbReference type="ChEBI" id="CHEBI:16389"/>
        <dbReference type="ChEBI" id="CHEBI:17976"/>
        <dbReference type="ChEBI" id="CHEBI:57540"/>
        <dbReference type="ChEBI" id="CHEBI:57945"/>
    </reaction>
</comment>
<dbReference type="EC" id="1.6.5.9" evidence="14"/>
<evidence type="ECO:0000256" key="1">
    <source>
        <dbReference type="ARBA" id="ARBA00004275"/>
    </source>
</evidence>
<keyword evidence="6" id="KW-0274">FAD</keyword>
<keyword evidence="8" id="KW-0520">NAD</keyword>
<name>A0ABU6VUN0_9FABA</name>
<feature type="compositionally biased region" description="Low complexity" evidence="12">
    <location>
        <begin position="81"/>
        <end position="92"/>
    </location>
</feature>
<comment type="similarity">
    <text evidence="3">Belongs to the NADH dehydrogenase family.</text>
</comment>
<keyword evidence="4" id="KW-0285">Flavoprotein</keyword>
<evidence type="ECO:0000256" key="4">
    <source>
        <dbReference type="ARBA" id="ARBA00022630"/>
    </source>
</evidence>
<protein>
    <submittedName>
        <fullName evidence="14">External alternative NAD(P)H-ubiquinone oxidoreductase B1, mitochondrial</fullName>
        <ecNumber evidence="14">1.6.5.9</ecNumber>
    </submittedName>
</protein>
<reference evidence="14 15" key="1">
    <citation type="journal article" date="2023" name="Plants (Basel)">
        <title>Bridging the Gap: Combining Genomics and Transcriptomics Approaches to Understand Stylosanthes scabra, an Orphan Legume from the Brazilian Caatinga.</title>
        <authorList>
            <person name="Ferreira-Neto J.R.C."/>
            <person name="da Silva M.D."/>
            <person name="Binneck E."/>
            <person name="de Melo N.F."/>
            <person name="da Silva R.H."/>
            <person name="de Melo A.L.T.M."/>
            <person name="Pandolfi V."/>
            <person name="Bustamante F.O."/>
            <person name="Brasileiro-Vidal A.C."/>
            <person name="Benko-Iseppon A.M."/>
        </authorList>
    </citation>
    <scope>NUCLEOTIDE SEQUENCE [LARGE SCALE GENOMIC DNA]</scope>
    <source>
        <tissue evidence="14">Leaves</tissue>
    </source>
</reference>
<dbReference type="Pfam" id="PF07992">
    <property type="entry name" value="Pyr_redox_2"/>
    <property type="match status" value="1"/>
</dbReference>
<keyword evidence="5" id="KW-0999">Mitochondrion inner membrane</keyword>
<dbReference type="SUPFAM" id="SSF51905">
    <property type="entry name" value="FAD/NAD(P)-binding domain"/>
    <property type="match status" value="1"/>
</dbReference>
<evidence type="ECO:0000256" key="3">
    <source>
        <dbReference type="ARBA" id="ARBA00005272"/>
    </source>
</evidence>
<evidence type="ECO:0000256" key="10">
    <source>
        <dbReference type="ARBA" id="ARBA00023140"/>
    </source>
</evidence>
<dbReference type="PANTHER" id="PTHR43706">
    <property type="entry name" value="NADH DEHYDROGENASE"/>
    <property type="match status" value="1"/>
</dbReference>
<sequence length="285" mass="32031">MSSPTYNVGNSTKHEDFRQKPHVIRGSYTHPATPHFFPSPSPLVQHRHSVVASEALAAPSYPSPRSASSSSKKSSSHRVRFPSPSSSPRVSRPWSSGIIGNMAVFVGKTQPFTSLFLVNQPHFIHLTIGAQVNTFNTPGVKEHCHFLKVVLPSLIDEERRTNLHFVVVGGGPTGVEFAAELHDHFQEDLVNLYPSVKDFVKITSIQSGDHILNTSASLAKDLEWFNEQGYTIPEPSSPSRTYSEYLVELSQKDPQAFMCHFLQYLRCPFRRWSNDWEKVNHSHNL</sequence>
<dbReference type="Proteomes" id="UP001341840">
    <property type="component" value="Unassembled WGS sequence"/>
</dbReference>
<keyword evidence="10" id="KW-0576">Peroxisome</keyword>
<dbReference type="InterPro" id="IPR036188">
    <property type="entry name" value="FAD/NAD-bd_sf"/>
</dbReference>
<feature type="region of interest" description="Disordered" evidence="12">
    <location>
        <begin position="1"/>
        <end position="40"/>
    </location>
</feature>
<feature type="non-terminal residue" evidence="14">
    <location>
        <position position="285"/>
    </location>
</feature>
<comment type="caution">
    <text evidence="14">The sequence shown here is derived from an EMBL/GenBank/DDBJ whole genome shotgun (WGS) entry which is preliminary data.</text>
</comment>
<evidence type="ECO:0000256" key="8">
    <source>
        <dbReference type="ARBA" id="ARBA00023027"/>
    </source>
</evidence>
<evidence type="ECO:0000256" key="6">
    <source>
        <dbReference type="ARBA" id="ARBA00022827"/>
    </source>
</evidence>
<keyword evidence="15" id="KW-1185">Reference proteome</keyword>
<evidence type="ECO:0000256" key="7">
    <source>
        <dbReference type="ARBA" id="ARBA00023002"/>
    </source>
</evidence>
<feature type="region of interest" description="Disordered" evidence="12">
    <location>
        <begin position="57"/>
        <end position="92"/>
    </location>
</feature>
<keyword evidence="5" id="KW-0472">Membrane</keyword>
<evidence type="ECO:0000256" key="9">
    <source>
        <dbReference type="ARBA" id="ARBA00023128"/>
    </source>
</evidence>
<evidence type="ECO:0000313" key="14">
    <source>
        <dbReference type="EMBL" id="MED6177077.1"/>
    </source>
</evidence>
<evidence type="ECO:0000256" key="5">
    <source>
        <dbReference type="ARBA" id="ARBA00022792"/>
    </source>
</evidence>
<evidence type="ECO:0000313" key="15">
    <source>
        <dbReference type="Proteomes" id="UP001341840"/>
    </source>
</evidence>
<dbReference type="InterPro" id="IPR045024">
    <property type="entry name" value="NDH-2"/>
</dbReference>
<dbReference type="Gene3D" id="3.50.50.100">
    <property type="match status" value="1"/>
</dbReference>
<evidence type="ECO:0000256" key="2">
    <source>
        <dbReference type="ARBA" id="ARBA00004637"/>
    </source>
</evidence>
<evidence type="ECO:0000256" key="11">
    <source>
        <dbReference type="ARBA" id="ARBA00049010"/>
    </source>
</evidence>
<proteinExistence type="inferred from homology"/>
<accession>A0ABU6VUN0</accession>
<comment type="subcellular location">
    <subcellularLocation>
        <location evidence="2">Mitochondrion inner membrane</location>
        <topology evidence="2">Peripheral membrane protein</topology>
    </subcellularLocation>
    <subcellularLocation>
        <location evidence="1">Peroxisome</location>
    </subcellularLocation>
</comment>
<feature type="compositionally biased region" description="Polar residues" evidence="12">
    <location>
        <begin position="1"/>
        <end position="11"/>
    </location>
</feature>
<keyword evidence="9" id="KW-0496">Mitochondrion</keyword>
<evidence type="ECO:0000259" key="13">
    <source>
        <dbReference type="Pfam" id="PF07992"/>
    </source>
</evidence>
<feature type="domain" description="FAD/NAD(P)-binding" evidence="13">
    <location>
        <begin position="128"/>
        <end position="212"/>
    </location>
</feature>
<gene>
    <name evidence="14" type="primary">NDB1_6</name>
    <name evidence="14" type="ORF">PIB30_094349</name>
</gene>
<keyword evidence="7 14" id="KW-0560">Oxidoreductase</keyword>
<dbReference type="GO" id="GO:0050136">
    <property type="term" value="F:NADH dehydrogenase (quinone) (non-electrogenic) activity"/>
    <property type="evidence" value="ECO:0007669"/>
    <property type="project" value="UniProtKB-EC"/>
</dbReference>